<comment type="caution">
    <text evidence="7">The sequence shown here is derived from an EMBL/GenBank/DDBJ whole genome shotgun (WGS) entry which is preliminary data.</text>
</comment>
<evidence type="ECO:0000313" key="8">
    <source>
        <dbReference type="Proteomes" id="UP001251524"/>
    </source>
</evidence>
<evidence type="ECO:0000256" key="1">
    <source>
        <dbReference type="ARBA" id="ARBA00004141"/>
    </source>
</evidence>
<feature type="transmembrane region" description="Helical" evidence="5">
    <location>
        <begin position="37"/>
        <end position="54"/>
    </location>
</feature>
<feature type="transmembrane region" description="Helical" evidence="5">
    <location>
        <begin position="152"/>
        <end position="174"/>
    </location>
</feature>
<feature type="transmembrane region" description="Helical" evidence="5">
    <location>
        <begin position="12"/>
        <end position="31"/>
    </location>
</feature>
<evidence type="ECO:0000313" key="7">
    <source>
        <dbReference type="EMBL" id="MDR7135859.1"/>
    </source>
</evidence>
<dbReference type="PANTHER" id="PTHR37422">
    <property type="entry name" value="TEICHURONIC ACID BIOSYNTHESIS PROTEIN TUAE"/>
    <property type="match status" value="1"/>
</dbReference>
<dbReference type="EMBL" id="JAVDVY010000003">
    <property type="protein sequence ID" value="MDR7135859.1"/>
    <property type="molecule type" value="Genomic_DNA"/>
</dbReference>
<protein>
    <submittedName>
        <fullName evidence="7">O-antigen ligase</fullName>
    </submittedName>
</protein>
<dbReference type="PANTHER" id="PTHR37422:SF13">
    <property type="entry name" value="LIPOPOLYSACCHARIDE BIOSYNTHESIS PROTEIN PA4999-RELATED"/>
    <property type="match status" value="1"/>
</dbReference>
<evidence type="ECO:0000256" key="2">
    <source>
        <dbReference type="ARBA" id="ARBA00022692"/>
    </source>
</evidence>
<comment type="subcellular location">
    <subcellularLocation>
        <location evidence="1">Membrane</location>
        <topology evidence="1">Multi-pass membrane protein</topology>
    </subcellularLocation>
</comment>
<dbReference type="RefSeq" id="WP_310063883.1">
    <property type="nucleotide sequence ID" value="NZ_JAVDVY010000003.1"/>
</dbReference>
<keyword evidence="8" id="KW-1185">Reference proteome</keyword>
<feature type="transmembrane region" description="Helical" evidence="5">
    <location>
        <begin position="66"/>
        <end position="89"/>
    </location>
</feature>
<dbReference type="Proteomes" id="UP001251524">
    <property type="component" value="Unassembled WGS sequence"/>
</dbReference>
<feature type="transmembrane region" description="Helical" evidence="5">
    <location>
        <begin position="194"/>
        <end position="214"/>
    </location>
</feature>
<accession>A0ABU1WE97</accession>
<dbReference type="GO" id="GO:0016874">
    <property type="term" value="F:ligase activity"/>
    <property type="evidence" value="ECO:0007669"/>
    <property type="project" value="UniProtKB-KW"/>
</dbReference>
<feature type="transmembrane region" description="Helical" evidence="5">
    <location>
        <begin position="125"/>
        <end position="145"/>
    </location>
</feature>
<evidence type="ECO:0000259" key="6">
    <source>
        <dbReference type="Pfam" id="PF04932"/>
    </source>
</evidence>
<evidence type="ECO:0000256" key="5">
    <source>
        <dbReference type="SAM" id="Phobius"/>
    </source>
</evidence>
<keyword evidence="7" id="KW-0436">Ligase</keyword>
<evidence type="ECO:0000256" key="3">
    <source>
        <dbReference type="ARBA" id="ARBA00022989"/>
    </source>
</evidence>
<organism evidence="7 8">
    <name type="scientific">Lysobacter niastensis</name>
    <dbReference type="NCBI Taxonomy" id="380629"/>
    <lineage>
        <taxon>Bacteria</taxon>
        <taxon>Pseudomonadati</taxon>
        <taxon>Pseudomonadota</taxon>
        <taxon>Gammaproteobacteria</taxon>
        <taxon>Lysobacterales</taxon>
        <taxon>Lysobacteraceae</taxon>
        <taxon>Lysobacter</taxon>
    </lineage>
</organism>
<feature type="transmembrane region" description="Helical" evidence="5">
    <location>
        <begin position="221"/>
        <end position="240"/>
    </location>
</feature>
<dbReference type="InterPro" id="IPR007016">
    <property type="entry name" value="O-antigen_ligase-rel_domated"/>
</dbReference>
<reference evidence="7 8" key="1">
    <citation type="submission" date="2023-07" db="EMBL/GenBank/DDBJ databases">
        <title>Sorghum-associated microbial communities from plants grown in Nebraska, USA.</title>
        <authorList>
            <person name="Schachtman D."/>
        </authorList>
    </citation>
    <scope>NUCLEOTIDE SEQUENCE [LARGE SCALE GENOMIC DNA]</scope>
    <source>
        <strain evidence="7 8">BE198</strain>
    </source>
</reference>
<name>A0ABU1WE97_9GAMM</name>
<keyword evidence="4 5" id="KW-0472">Membrane</keyword>
<feature type="domain" description="O-antigen ligase-related" evidence="6">
    <location>
        <begin position="230"/>
        <end position="378"/>
    </location>
</feature>
<sequence>MQVQRVANRDFLAEAAAGLLLVAALLFGGGSRGLGDLVVHLCALPAALLALLRWRQDRTSRAQRAFLYLLMAALALVALQLVPLPAAWISQLPQRAGVLRDLKLAGLQPDWLPIALDRWGSVRSLLALGTFISMWGLATTLSASARLRLLKLALLVSAPLVLLGFAQVAGGQHVDLQFHSFQNVGSATGSFANHNHFASLLAMLAPFAIAFGYLAQREHRLGWAAAWYATTVLVLLGSALTFSRAGVVLASLAAAAAAVLVWRDRAARIGTAGRSSARAALLVTLGLTALAVAHYAWNRILGRFEQDALGDQRWVYLEYGLDAVRTYFPWGSGAGSFRDVYAPFEPVGAMTTTYALHAHNDLLETTLELGAPGLLLLVCVTICLLLVMRKNLTAATGPDAIIAGVTAVAVLGPLLHSLLDYPLRTLEVAVLFALVVAQLTAMRSDSFHSSGSADVVS</sequence>
<proteinExistence type="predicted"/>
<dbReference type="InterPro" id="IPR051533">
    <property type="entry name" value="WaaL-like"/>
</dbReference>
<keyword evidence="2 5" id="KW-0812">Transmembrane</keyword>
<gene>
    <name evidence="7" type="ORF">J2X06_003077</name>
</gene>
<dbReference type="Pfam" id="PF04932">
    <property type="entry name" value="Wzy_C"/>
    <property type="match status" value="1"/>
</dbReference>
<feature type="transmembrane region" description="Helical" evidence="5">
    <location>
        <begin position="369"/>
        <end position="388"/>
    </location>
</feature>
<feature type="transmembrane region" description="Helical" evidence="5">
    <location>
        <begin position="275"/>
        <end position="297"/>
    </location>
</feature>
<feature type="transmembrane region" description="Helical" evidence="5">
    <location>
        <begin position="246"/>
        <end position="263"/>
    </location>
</feature>
<feature type="transmembrane region" description="Helical" evidence="5">
    <location>
        <begin position="400"/>
        <end position="419"/>
    </location>
</feature>
<evidence type="ECO:0000256" key="4">
    <source>
        <dbReference type="ARBA" id="ARBA00023136"/>
    </source>
</evidence>
<keyword evidence="3 5" id="KW-1133">Transmembrane helix</keyword>